<evidence type="ECO:0000313" key="2">
    <source>
        <dbReference type="Proteomes" id="UP001358417"/>
    </source>
</evidence>
<comment type="caution">
    <text evidence="1">The sequence shown here is derived from an EMBL/GenBank/DDBJ whole genome shotgun (WGS) entry which is preliminary data.</text>
</comment>
<reference evidence="1 2" key="1">
    <citation type="submission" date="2023-08" db="EMBL/GenBank/DDBJ databases">
        <title>Black Yeasts Isolated from many extreme environments.</title>
        <authorList>
            <person name="Coleine C."/>
            <person name="Stajich J.E."/>
            <person name="Selbmann L."/>
        </authorList>
    </citation>
    <scope>NUCLEOTIDE SEQUENCE [LARGE SCALE GENOMIC DNA]</scope>
    <source>
        <strain evidence="1 2">CCFEE 5792</strain>
    </source>
</reference>
<sequence>MYYAILKARKLKEKPNETGFASPHINHLGVLISIWEDVDAISRWRNQATHLRIQQKANQDVYDDYRVRVGPELDNATSRETSLDDTSPVVLLYYRESLETTPKDDTTSLLESTVANGIQSHLLSSSVYLGPRTLWISSWQSEKVARQFTSLLSRIQNDDLKIVRTQRDYTKSRRNDTPSEKAGSL</sequence>
<evidence type="ECO:0008006" key="3">
    <source>
        <dbReference type="Google" id="ProtNLM"/>
    </source>
</evidence>
<dbReference type="AlphaFoldDB" id="A0AAV9NC86"/>
<evidence type="ECO:0000313" key="1">
    <source>
        <dbReference type="EMBL" id="KAK5051597.1"/>
    </source>
</evidence>
<dbReference type="EMBL" id="JAVRRD010000015">
    <property type="protein sequence ID" value="KAK5051597.1"/>
    <property type="molecule type" value="Genomic_DNA"/>
</dbReference>
<gene>
    <name evidence="1" type="ORF">LTR84_003249</name>
</gene>
<organism evidence="1 2">
    <name type="scientific">Exophiala bonariae</name>
    <dbReference type="NCBI Taxonomy" id="1690606"/>
    <lineage>
        <taxon>Eukaryota</taxon>
        <taxon>Fungi</taxon>
        <taxon>Dikarya</taxon>
        <taxon>Ascomycota</taxon>
        <taxon>Pezizomycotina</taxon>
        <taxon>Eurotiomycetes</taxon>
        <taxon>Chaetothyriomycetidae</taxon>
        <taxon>Chaetothyriales</taxon>
        <taxon>Herpotrichiellaceae</taxon>
        <taxon>Exophiala</taxon>
    </lineage>
</organism>
<dbReference type="RefSeq" id="XP_064705824.1">
    <property type="nucleotide sequence ID" value="XM_064846844.1"/>
</dbReference>
<dbReference type="GeneID" id="89971443"/>
<dbReference type="Proteomes" id="UP001358417">
    <property type="component" value="Unassembled WGS sequence"/>
</dbReference>
<proteinExistence type="predicted"/>
<name>A0AAV9NC86_9EURO</name>
<accession>A0AAV9NC86</accession>
<keyword evidence="2" id="KW-1185">Reference proteome</keyword>
<dbReference type="InterPro" id="IPR011008">
    <property type="entry name" value="Dimeric_a/b-barrel"/>
</dbReference>
<dbReference type="Gene3D" id="3.30.70.100">
    <property type="match status" value="1"/>
</dbReference>
<protein>
    <recommendedName>
        <fullName evidence="3">ABM domain-containing protein</fullName>
    </recommendedName>
</protein>
<dbReference type="SUPFAM" id="SSF54909">
    <property type="entry name" value="Dimeric alpha+beta barrel"/>
    <property type="match status" value="1"/>
</dbReference>